<evidence type="ECO:0000313" key="3">
    <source>
        <dbReference type="WBParaSite" id="TASK_0000544001-mRNA-1"/>
    </source>
</evidence>
<proteinExistence type="predicted"/>
<dbReference type="AlphaFoldDB" id="A0A0R3W5N4"/>
<dbReference type="OrthoDB" id="6269047at2759"/>
<dbReference type="EMBL" id="UYRS01018415">
    <property type="protein sequence ID" value="VDK35109.1"/>
    <property type="molecule type" value="Genomic_DNA"/>
</dbReference>
<keyword evidence="2" id="KW-1185">Reference proteome</keyword>
<protein>
    <submittedName>
        <fullName evidence="3">Borealin N-terminal domain-containing protein</fullName>
    </submittedName>
</protein>
<organism evidence="3">
    <name type="scientific">Taenia asiatica</name>
    <name type="common">Asian tapeworm</name>
    <dbReference type="NCBI Taxonomy" id="60517"/>
    <lineage>
        <taxon>Eukaryota</taxon>
        <taxon>Metazoa</taxon>
        <taxon>Spiralia</taxon>
        <taxon>Lophotrochozoa</taxon>
        <taxon>Platyhelminthes</taxon>
        <taxon>Cestoda</taxon>
        <taxon>Eucestoda</taxon>
        <taxon>Cyclophyllidea</taxon>
        <taxon>Taeniidae</taxon>
        <taxon>Taenia</taxon>
    </lineage>
</organism>
<gene>
    <name evidence="1" type="ORF">TASK_LOCUS5441</name>
</gene>
<reference evidence="3" key="1">
    <citation type="submission" date="2017-02" db="UniProtKB">
        <authorList>
            <consortium name="WormBaseParasite"/>
        </authorList>
    </citation>
    <scope>IDENTIFICATION</scope>
</reference>
<dbReference type="WBParaSite" id="TASK_0000544001-mRNA-1">
    <property type="protein sequence ID" value="TASK_0000544001-mRNA-1"/>
    <property type="gene ID" value="TASK_0000544001"/>
</dbReference>
<evidence type="ECO:0000313" key="1">
    <source>
        <dbReference type="EMBL" id="VDK35109.1"/>
    </source>
</evidence>
<reference evidence="1 2" key="2">
    <citation type="submission" date="2018-11" db="EMBL/GenBank/DDBJ databases">
        <authorList>
            <consortium name="Pathogen Informatics"/>
        </authorList>
    </citation>
    <scope>NUCLEOTIDE SEQUENCE [LARGE SCALE GENOMIC DNA]</scope>
</reference>
<name>A0A0R3W5N4_TAEAS</name>
<accession>A0A0R3W5N4</accession>
<sequence length="271" mass="30357">MPQILEPTMTNYGGTDLEPHVLRSLFDEASSEFKRRVSAKRAIFGRYLDTRVNWLRLQLMREAEATNSLSMNHLDFLRTYKPDWVPEANIAYRLVESEGKSQRMRQPPRIPPTSAMRVINTVRRAAARSRLKQSRHYVLCLRPLQVTSTPCPASTNAPTKTATVLAGAPRTQSNRSLHLTKATAEERKGCTTKPRQGRPRRAAAIAAAAKSKLSSALLNQSSIPKKTPTISIFDRESILYALSGSPVVNPFAHLSNEAVRKIKRIINEEQS</sequence>
<dbReference type="Proteomes" id="UP000282613">
    <property type="component" value="Unassembled WGS sequence"/>
</dbReference>
<evidence type="ECO:0000313" key="2">
    <source>
        <dbReference type="Proteomes" id="UP000282613"/>
    </source>
</evidence>